<feature type="transmembrane region" description="Helical" evidence="19">
    <location>
        <begin position="167"/>
        <end position="187"/>
    </location>
</feature>
<evidence type="ECO:0000256" key="16">
    <source>
        <dbReference type="ARBA" id="ARBA00032853"/>
    </source>
</evidence>
<comment type="similarity">
    <text evidence="4 19">Belongs to the CobS family.</text>
</comment>
<comment type="catalytic activity">
    <reaction evidence="18 19">
        <text>alpha-ribazole 5'-phosphate + adenosylcob(III)inamide-GDP = adenosylcob(III)alamin 5'-phosphate + GMP + H(+)</text>
        <dbReference type="Rhea" id="RHEA:23560"/>
        <dbReference type="ChEBI" id="CHEBI:15378"/>
        <dbReference type="ChEBI" id="CHEBI:57918"/>
        <dbReference type="ChEBI" id="CHEBI:58115"/>
        <dbReference type="ChEBI" id="CHEBI:60487"/>
        <dbReference type="ChEBI" id="CHEBI:60493"/>
        <dbReference type="EC" id="2.7.8.26"/>
    </reaction>
</comment>
<dbReference type="Proteomes" id="UP000050326">
    <property type="component" value="Unassembled WGS sequence"/>
</dbReference>
<evidence type="ECO:0000256" key="2">
    <source>
        <dbReference type="ARBA" id="ARBA00004651"/>
    </source>
</evidence>
<evidence type="ECO:0000256" key="3">
    <source>
        <dbReference type="ARBA" id="ARBA00004663"/>
    </source>
</evidence>
<dbReference type="OrthoDB" id="9794626at2"/>
<dbReference type="PATRIC" id="fig|36849.3.peg.137"/>
<evidence type="ECO:0000256" key="11">
    <source>
        <dbReference type="ARBA" id="ARBA00022842"/>
    </source>
</evidence>
<dbReference type="GO" id="GO:0005886">
    <property type="term" value="C:plasma membrane"/>
    <property type="evidence" value="ECO:0007669"/>
    <property type="project" value="UniProtKB-SubCell"/>
</dbReference>
<feature type="transmembrane region" description="Helical" evidence="19">
    <location>
        <begin position="225"/>
        <end position="248"/>
    </location>
</feature>
<feature type="transmembrane region" description="Helical" evidence="19">
    <location>
        <begin position="32"/>
        <end position="52"/>
    </location>
</feature>
<keyword evidence="9 19" id="KW-0808">Transferase</keyword>
<dbReference type="AlphaFoldDB" id="A0A0P8WDX3"/>
<keyword evidence="21" id="KW-1185">Reference proteome</keyword>
<feature type="transmembrane region" description="Helical" evidence="19">
    <location>
        <begin position="134"/>
        <end position="155"/>
    </location>
</feature>
<dbReference type="GO" id="GO:0009236">
    <property type="term" value="P:cobalamin biosynthetic process"/>
    <property type="evidence" value="ECO:0007669"/>
    <property type="project" value="UniProtKB-UniRule"/>
</dbReference>
<sequence length="249" mass="27663">MNRLILMLQFFTRIPINKEVPVEPEDFRGGSIFFPVVGLVVGLINLAVYYLARHTGNYMFAAILAVLSWASITGALHLDGLSDTCDGIFSSRTKDKMLEIMKDSRIGAMGALSLIFAVFVKISLIWGLSYSQALYTLIIAPVIARTSMLYGITIAKYPREKGLGQTFIGNVTIKEFSIGLIICSIIVFPLAKLYTLVLLFMVFAVPMFFNDYFEKKLGGMTGDTLGALCEIQEILCMLVITLLSNNIWR</sequence>
<evidence type="ECO:0000256" key="5">
    <source>
        <dbReference type="ARBA" id="ARBA00013200"/>
    </source>
</evidence>
<evidence type="ECO:0000313" key="20">
    <source>
        <dbReference type="EMBL" id="KPU46275.1"/>
    </source>
</evidence>
<protein>
    <recommendedName>
        <fullName evidence="6 19">Adenosylcobinamide-GDP ribazoletransferase</fullName>
        <ecNumber evidence="5 19">2.7.8.26</ecNumber>
    </recommendedName>
    <alternativeName>
        <fullName evidence="16 19">Cobalamin synthase</fullName>
    </alternativeName>
    <alternativeName>
        <fullName evidence="15 19">Cobalamin-5'-phosphate synthase</fullName>
    </alternativeName>
</protein>
<comment type="cofactor">
    <cofactor evidence="1 19">
        <name>Mg(2+)</name>
        <dbReference type="ChEBI" id="CHEBI:18420"/>
    </cofactor>
</comment>
<comment type="pathway">
    <text evidence="3 19">Cofactor biosynthesis; adenosylcobalamin biosynthesis; adenosylcobalamin from cob(II)yrinate a,c-diamide: step 7/7.</text>
</comment>
<comment type="catalytic activity">
    <reaction evidence="17 19">
        <text>alpha-ribazole + adenosylcob(III)inamide-GDP = adenosylcob(III)alamin + GMP + H(+)</text>
        <dbReference type="Rhea" id="RHEA:16049"/>
        <dbReference type="ChEBI" id="CHEBI:10329"/>
        <dbReference type="ChEBI" id="CHEBI:15378"/>
        <dbReference type="ChEBI" id="CHEBI:18408"/>
        <dbReference type="ChEBI" id="CHEBI:58115"/>
        <dbReference type="ChEBI" id="CHEBI:60487"/>
        <dbReference type="EC" id="2.7.8.26"/>
    </reaction>
</comment>
<evidence type="ECO:0000256" key="13">
    <source>
        <dbReference type="ARBA" id="ARBA00023136"/>
    </source>
</evidence>
<evidence type="ECO:0000256" key="17">
    <source>
        <dbReference type="ARBA" id="ARBA00048623"/>
    </source>
</evidence>
<comment type="subcellular location">
    <subcellularLocation>
        <location evidence="2 19">Cell membrane</location>
        <topology evidence="2 19">Multi-pass membrane protein</topology>
    </subcellularLocation>
</comment>
<keyword evidence="13 19" id="KW-0472">Membrane</keyword>
<gene>
    <name evidence="19 20" type="primary">cobS</name>
    <name evidence="20" type="ORF">OXPF_01200</name>
</gene>
<dbReference type="EMBL" id="LKET01000011">
    <property type="protein sequence ID" value="KPU46275.1"/>
    <property type="molecule type" value="Genomic_DNA"/>
</dbReference>
<evidence type="ECO:0000256" key="18">
    <source>
        <dbReference type="ARBA" id="ARBA00049504"/>
    </source>
</evidence>
<evidence type="ECO:0000256" key="9">
    <source>
        <dbReference type="ARBA" id="ARBA00022679"/>
    </source>
</evidence>
<keyword evidence="12 19" id="KW-1133">Transmembrane helix</keyword>
<dbReference type="Pfam" id="PF02654">
    <property type="entry name" value="CobS"/>
    <property type="match status" value="1"/>
</dbReference>
<feature type="transmembrane region" description="Helical" evidence="19">
    <location>
        <begin position="106"/>
        <end position="128"/>
    </location>
</feature>
<evidence type="ECO:0000256" key="15">
    <source>
        <dbReference type="ARBA" id="ARBA00032605"/>
    </source>
</evidence>
<keyword evidence="7 19" id="KW-1003">Cell membrane</keyword>
<dbReference type="EC" id="2.7.8.26" evidence="5 19"/>
<dbReference type="NCBIfam" id="TIGR00317">
    <property type="entry name" value="cobS"/>
    <property type="match status" value="1"/>
</dbReference>
<dbReference type="GO" id="GO:0008818">
    <property type="term" value="F:cobalamin 5'-phosphate synthase activity"/>
    <property type="evidence" value="ECO:0007669"/>
    <property type="project" value="UniProtKB-UniRule"/>
</dbReference>
<evidence type="ECO:0000256" key="8">
    <source>
        <dbReference type="ARBA" id="ARBA00022573"/>
    </source>
</evidence>
<dbReference type="InterPro" id="IPR003805">
    <property type="entry name" value="CobS"/>
</dbReference>
<reference evidence="20 21" key="1">
    <citation type="submission" date="2015-09" db="EMBL/GenBank/DDBJ databases">
        <title>Genome sequence of Oxobacter pfennigii DSM 3222.</title>
        <authorList>
            <person name="Poehlein A."/>
            <person name="Bengelsdorf F.R."/>
            <person name="Schiel-Bengelsdorf B."/>
            <person name="Duerre P."/>
            <person name="Daniel R."/>
        </authorList>
    </citation>
    <scope>NUCLEOTIDE SEQUENCE [LARGE SCALE GENOMIC DNA]</scope>
    <source>
        <strain evidence="20 21">DSM 3222</strain>
    </source>
</reference>
<keyword evidence="11 19" id="KW-0460">Magnesium</keyword>
<dbReference type="PANTHER" id="PTHR34148:SF1">
    <property type="entry name" value="ADENOSYLCOBINAMIDE-GDP RIBAZOLETRANSFERASE"/>
    <property type="match status" value="1"/>
</dbReference>
<organism evidence="20 21">
    <name type="scientific">Oxobacter pfennigii</name>
    <dbReference type="NCBI Taxonomy" id="36849"/>
    <lineage>
        <taxon>Bacteria</taxon>
        <taxon>Bacillati</taxon>
        <taxon>Bacillota</taxon>
        <taxon>Clostridia</taxon>
        <taxon>Eubacteriales</taxon>
        <taxon>Clostridiaceae</taxon>
        <taxon>Oxobacter</taxon>
    </lineage>
</organism>
<proteinExistence type="inferred from homology"/>
<evidence type="ECO:0000256" key="7">
    <source>
        <dbReference type="ARBA" id="ARBA00022475"/>
    </source>
</evidence>
<dbReference type="STRING" id="36849.OXPF_01200"/>
<dbReference type="PANTHER" id="PTHR34148">
    <property type="entry name" value="ADENOSYLCOBINAMIDE-GDP RIBAZOLETRANSFERASE"/>
    <property type="match status" value="1"/>
</dbReference>
<name>A0A0P8WDX3_9CLOT</name>
<comment type="caution">
    <text evidence="20">The sequence shown here is derived from an EMBL/GenBank/DDBJ whole genome shotgun (WGS) entry which is preliminary data.</text>
</comment>
<evidence type="ECO:0000256" key="6">
    <source>
        <dbReference type="ARBA" id="ARBA00015850"/>
    </source>
</evidence>
<evidence type="ECO:0000256" key="12">
    <source>
        <dbReference type="ARBA" id="ARBA00022989"/>
    </source>
</evidence>
<dbReference type="GO" id="GO:0051073">
    <property type="term" value="F:adenosylcobinamide-GDP ribazoletransferase activity"/>
    <property type="evidence" value="ECO:0007669"/>
    <property type="project" value="UniProtKB-UniRule"/>
</dbReference>
<evidence type="ECO:0000313" key="21">
    <source>
        <dbReference type="Proteomes" id="UP000050326"/>
    </source>
</evidence>
<dbReference type="RefSeq" id="WP_054873282.1">
    <property type="nucleotide sequence ID" value="NZ_LKET01000011.1"/>
</dbReference>
<accession>A0A0P8WDX3</accession>
<evidence type="ECO:0000256" key="1">
    <source>
        <dbReference type="ARBA" id="ARBA00001946"/>
    </source>
</evidence>
<dbReference type="HAMAP" id="MF_00719">
    <property type="entry name" value="CobS"/>
    <property type="match status" value="1"/>
</dbReference>
<evidence type="ECO:0000256" key="19">
    <source>
        <dbReference type="HAMAP-Rule" id="MF_00719"/>
    </source>
</evidence>
<dbReference type="UniPathway" id="UPA00148">
    <property type="reaction ID" value="UER00238"/>
</dbReference>
<comment type="function">
    <text evidence="14 19">Joins adenosylcobinamide-GDP and alpha-ribazole to generate adenosylcobalamin (Ado-cobalamin). Also synthesizes adenosylcobalamin 5'-phosphate from adenosylcobinamide-GDP and alpha-ribazole 5'-phosphate.</text>
</comment>
<keyword evidence="10 19" id="KW-0812">Transmembrane</keyword>
<evidence type="ECO:0000256" key="10">
    <source>
        <dbReference type="ARBA" id="ARBA00022692"/>
    </source>
</evidence>
<keyword evidence="8 19" id="KW-0169">Cobalamin biosynthesis</keyword>
<evidence type="ECO:0000256" key="4">
    <source>
        <dbReference type="ARBA" id="ARBA00010561"/>
    </source>
</evidence>
<evidence type="ECO:0000256" key="14">
    <source>
        <dbReference type="ARBA" id="ARBA00025228"/>
    </source>
</evidence>